<sequence>EMTFQTFLLDKDNRVAAIGNPVHNPKVKELYLKVLTGGEVVKAETPITKVSLDVTSIDFGSFPQSEKQERKFTLTNTGQHVLVIYDVITSCGCTKVNYNKEGVRPGEKAELTVIYEAEKAEHFSKTVTIYCNADNSPLRLKVTGNAE</sequence>
<accession>A0A6L3IJM0</accession>
<dbReference type="PANTHER" id="PTHR37833">
    <property type="entry name" value="LIPOPROTEIN-RELATED"/>
    <property type="match status" value="1"/>
</dbReference>
<protein>
    <submittedName>
        <fullName evidence="1">DUF1573 domain-containing protein</fullName>
    </submittedName>
</protein>
<dbReference type="Proteomes" id="UP000481700">
    <property type="component" value="Unassembled WGS sequence"/>
</dbReference>
<organism evidence="1 2">
    <name type="scientific">Phocaeicola dorei</name>
    <dbReference type="NCBI Taxonomy" id="357276"/>
    <lineage>
        <taxon>Bacteria</taxon>
        <taxon>Pseudomonadati</taxon>
        <taxon>Bacteroidota</taxon>
        <taxon>Bacteroidia</taxon>
        <taxon>Bacteroidales</taxon>
        <taxon>Bacteroidaceae</taxon>
        <taxon>Phocaeicola</taxon>
    </lineage>
</organism>
<dbReference type="PANTHER" id="PTHR37833:SF1">
    <property type="entry name" value="SIGNAL PEPTIDE PROTEIN"/>
    <property type="match status" value="1"/>
</dbReference>
<dbReference type="EMBL" id="VVZV01000170">
    <property type="protein sequence ID" value="KAA5307871.1"/>
    <property type="molecule type" value="Genomic_DNA"/>
</dbReference>
<dbReference type="Gene3D" id="2.60.40.10">
    <property type="entry name" value="Immunoglobulins"/>
    <property type="match status" value="1"/>
</dbReference>
<evidence type="ECO:0000313" key="1">
    <source>
        <dbReference type="EMBL" id="KAA5307871.1"/>
    </source>
</evidence>
<feature type="non-terminal residue" evidence="1">
    <location>
        <position position="1"/>
    </location>
</feature>
<dbReference type="Pfam" id="PF07610">
    <property type="entry name" value="DUF1573"/>
    <property type="match status" value="1"/>
</dbReference>
<gene>
    <name evidence="1" type="ORF">F2Z07_25345</name>
</gene>
<dbReference type="AlphaFoldDB" id="A0A6L3IJM0"/>
<dbReference type="RefSeq" id="WP_149937620.1">
    <property type="nucleotide sequence ID" value="NZ_VVZV01000170.1"/>
</dbReference>
<proteinExistence type="predicted"/>
<reference evidence="1 2" key="1">
    <citation type="journal article" date="2019" name="Nat. Med.">
        <title>A library of human gut bacterial isolates paired with longitudinal multiomics data enables mechanistic microbiome research.</title>
        <authorList>
            <person name="Poyet M."/>
            <person name="Groussin M."/>
            <person name="Gibbons S.M."/>
            <person name="Avila-Pacheco J."/>
            <person name="Jiang X."/>
            <person name="Kearney S.M."/>
            <person name="Perrotta A.R."/>
            <person name="Berdy B."/>
            <person name="Zhao S."/>
            <person name="Lieberman T.D."/>
            <person name="Swanson P.K."/>
            <person name="Smith M."/>
            <person name="Roesemann S."/>
            <person name="Alexander J.E."/>
            <person name="Rich S.A."/>
            <person name="Livny J."/>
            <person name="Vlamakis H."/>
            <person name="Clish C."/>
            <person name="Bullock K."/>
            <person name="Deik A."/>
            <person name="Scott J."/>
            <person name="Pierce K.A."/>
            <person name="Xavier R.J."/>
            <person name="Alm E.J."/>
        </authorList>
    </citation>
    <scope>NUCLEOTIDE SEQUENCE [LARGE SCALE GENOMIC DNA]</scope>
    <source>
        <strain evidence="1 2">BIOML-A25</strain>
    </source>
</reference>
<name>A0A6L3IJM0_9BACT</name>
<comment type="caution">
    <text evidence="1">The sequence shown here is derived from an EMBL/GenBank/DDBJ whole genome shotgun (WGS) entry which is preliminary data.</text>
</comment>
<dbReference type="InterPro" id="IPR011467">
    <property type="entry name" value="DUF1573"/>
</dbReference>
<dbReference type="InterPro" id="IPR013783">
    <property type="entry name" value="Ig-like_fold"/>
</dbReference>
<evidence type="ECO:0000313" key="2">
    <source>
        <dbReference type="Proteomes" id="UP000481700"/>
    </source>
</evidence>